<evidence type="ECO:0000256" key="6">
    <source>
        <dbReference type="ARBA" id="ARBA00022729"/>
    </source>
</evidence>
<dbReference type="AlphaFoldDB" id="A0A517LAE3"/>
<evidence type="ECO:0000256" key="9">
    <source>
        <dbReference type="ARBA" id="ARBA00034045"/>
    </source>
</evidence>
<sequence>MKTNAIYIVAFLANLCSSTPIDTSVNQAQRAQVAASAWAIDRNLTRLIGLNECKAQSCALADAAGSSGLPPKALPEGANDDDYKCILKYNPSAEPLLKRALAGELPKVPKQDTGASTELFKYLNSWQRPQERRSGETDKGSYTGKCTPNILIFSKGTLEPTSYGITLGPGFTSGWDSTWTTYPVEYQPTVAGDFCLGLPGGMVARDILTQAAAKCPTSKIFMSGYSQGAMVVRNGIAYASPAAKSHVKGVVVFGDPFQGSPIKGYDGPLVTFCKPDDGVCGGNFELSGAHLSYPFDDSSAKGKALLKKWAAS</sequence>
<dbReference type="STRING" id="50376.A0A517LAE3"/>
<feature type="signal peptide" evidence="12">
    <location>
        <begin position="1"/>
        <end position="18"/>
    </location>
</feature>
<feature type="active site" description="Nucleophile" evidence="10">
    <location>
        <position position="226"/>
    </location>
</feature>
<organism evidence="13 14">
    <name type="scientific">Venturia effusa</name>
    <dbReference type="NCBI Taxonomy" id="50376"/>
    <lineage>
        <taxon>Eukaryota</taxon>
        <taxon>Fungi</taxon>
        <taxon>Dikarya</taxon>
        <taxon>Ascomycota</taxon>
        <taxon>Pezizomycotina</taxon>
        <taxon>Dothideomycetes</taxon>
        <taxon>Pleosporomycetidae</taxon>
        <taxon>Venturiales</taxon>
        <taxon>Venturiaceae</taxon>
        <taxon>Venturia</taxon>
    </lineage>
</organism>
<dbReference type="Proteomes" id="UP000316270">
    <property type="component" value="Chromosome 8"/>
</dbReference>
<feature type="disulfide bond" evidence="11">
    <location>
        <begin position="146"/>
        <end position="215"/>
    </location>
</feature>
<evidence type="ECO:0000256" key="12">
    <source>
        <dbReference type="SAM" id="SignalP"/>
    </source>
</evidence>
<evidence type="ECO:0000256" key="1">
    <source>
        <dbReference type="ARBA" id="ARBA00004613"/>
    </source>
</evidence>
<dbReference type="Pfam" id="PF01083">
    <property type="entry name" value="Cutinase"/>
    <property type="match status" value="1"/>
</dbReference>
<comment type="similarity">
    <text evidence="2">Belongs to the cutinase family.</text>
</comment>
<feature type="active site" evidence="10">
    <location>
        <position position="277"/>
    </location>
</feature>
<evidence type="ECO:0000256" key="8">
    <source>
        <dbReference type="ARBA" id="ARBA00023157"/>
    </source>
</evidence>
<evidence type="ECO:0000256" key="3">
    <source>
        <dbReference type="ARBA" id="ARBA00013095"/>
    </source>
</evidence>
<dbReference type="SMART" id="SM01110">
    <property type="entry name" value="Cutinase"/>
    <property type="match status" value="1"/>
</dbReference>
<dbReference type="InterPro" id="IPR000675">
    <property type="entry name" value="Cutinase/axe"/>
</dbReference>
<dbReference type="GO" id="GO:0005576">
    <property type="term" value="C:extracellular region"/>
    <property type="evidence" value="ECO:0007669"/>
    <property type="project" value="UniProtKB-SubCell"/>
</dbReference>
<comment type="subcellular location">
    <subcellularLocation>
        <location evidence="1">Secreted</location>
    </subcellularLocation>
</comment>
<dbReference type="EMBL" id="CP042192">
    <property type="protein sequence ID" value="QDS72607.1"/>
    <property type="molecule type" value="Genomic_DNA"/>
</dbReference>
<name>A0A517LAE3_9PEZI</name>
<dbReference type="OrthoDB" id="2975078at2759"/>
<dbReference type="PANTHER" id="PTHR48250">
    <property type="entry name" value="CUTINASE 2-RELATED"/>
    <property type="match status" value="1"/>
</dbReference>
<evidence type="ECO:0000256" key="7">
    <source>
        <dbReference type="ARBA" id="ARBA00022801"/>
    </source>
</evidence>
<dbReference type="InterPro" id="IPR029058">
    <property type="entry name" value="AB_hydrolase_fold"/>
</dbReference>
<accession>A0A517LAE3</accession>
<dbReference type="EC" id="3.1.1.74" evidence="3"/>
<evidence type="ECO:0000256" key="5">
    <source>
        <dbReference type="ARBA" id="ARBA00022525"/>
    </source>
</evidence>
<keyword evidence="5" id="KW-0964">Secreted</keyword>
<evidence type="ECO:0000313" key="13">
    <source>
        <dbReference type="EMBL" id="QDS72607.1"/>
    </source>
</evidence>
<dbReference type="SUPFAM" id="SSF53474">
    <property type="entry name" value="alpha/beta-Hydrolases"/>
    <property type="match status" value="1"/>
</dbReference>
<dbReference type="Gene3D" id="3.40.50.1820">
    <property type="entry name" value="alpha/beta hydrolase"/>
    <property type="match status" value="1"/>
</dbReference>
<evidence type="ECO:0000256" key="11">
    <source>
        <dbReference type="PIRSR" id="PIRSR611150-2"/>
    </source>
</evidence>
<feature type="disulfide bond" evidence="11">
    <location>
        <begin position="273"/>
        <end position="280"/>
    </location>
</feature>
<dbReference type="GO" id="GO:0050525">
    <property type="term" value="F:cutinase activity"/>
    <property type="evidence" value="ECO:0007669"/>
    <property type="project" value="UniProtKB-EC"/>
</dbReference>
<evidence type="ECO:0000313" key="14">
    <source>
        <dbReference type="Proteomes" id="UP000316270"/>
    </source>
</evidence>
<protein>
    <recommendedName>
        <fullName evidence="3">cutinase</fullName>
        <ecNumber evidence="3">3.1.1.74</ecNumber>
    </recommendedName>
</protein>
<evidence type="ECO:0000256" key="4">
    <source>
        <dbReference type="ARBA" id="ARBA00022487"/>
    </source>
</evidence>
<keyword evidence="8 11" id="KW-1015">Disulfide bond</keyword>
<proteinExistence type="inferred from homology"/>
<keyword evidence="14" id="KW-1185">Reference proteome</keyword>
<keyword evidence="7" id="KW-0378">Hydrolase</keyword>
<dbReference type="PANTHER" id="PTHR48250:SF3">
    <property type="entry name" value="CUTINASE 1-RELATED"/>
    <property type="match status" value="1"/>
</dbReference>
<reference evidence="13 14" key="1">
    <citation type="submission" date="2019-07" db="EMBL/GenBank/DDBJ databases">
        <title>Finished genome of Venturia effusa.</title>
        <authorList>
            <person name="Young C.A."/>
            <person name="Cox M.P."/>
            <person name="Ganley A.R.D."/>
            <person name="David W.J."/>
        </authorList>
    </citation>
    <scope>NUCLEOTIDE SEQUENCE [LARGE SCALE GENOMIC DNA]</scope>
    <source>
        <strain evidence="14">albino</strain>
    </source>
</reference>
<evidence type="ECO:0000256" key="10">
    <source>
        <dbReference type="PIRSR" id="PIRSR611150-1"/>
    </source>
</evidence>
<gene>
    <name evidence="13" type="ORF">FKW77_001605</name>
</gene>
<keyword evidence="6 12" id="KW-0732">Signal</keyword>
<keyword evidence="4" id="KW-0719">Serine esterase</keyword>
<comment type="catalytic activity">
    <reaction evidence="9">
        <text>cutin + H2O = cutin monomers.</text>
        <dbReference type="EC" id="3.1.1.74"/>
    </reaction>
</comment>
<evidence type="ECO:0000256" key="2">
    <source>
        <dbReference type="ARBA" id="ARBA00007534"/>
    </source>
</evidence>
<dbReference type="GO" id="GO:0016052">
    <property type="term" value="P:carbohydrate catabolic process"/>
    <property type="evidence" value="ECO:0007669"/>
    <property type="project" value="TreeGrafter"/>
</dbReference>
<feature type="active site" description="Proton donor/acceptor" evidence="10">
    <location>
        <position position="290"/>
    </location>
</feature>
<feature type="chain" id="PRO_5022217606" description="cutinase" evidence="12">
    <location>
        <begin position="19"/>
        <end position="312"/>
    </location>
</feature>
<dbReference type="InterPro" id="IPR011150">
    <property type="entry name" value="Cutinase_monf"/>
</dbReference>